<reference evidence="4 5" key="1">
    <citation type="journal article" date="2017" name="ISME J.">
        <title>Energy and carbon metabolisms in a deep terrestrial subsurface fluid microbial community.</title>
        <authorList>
            <person name="Momper L."/>
            <person name="Jungbluth S.P."/>
            <person name="Lee M.D."/>
            <person name="Amend J.P."/>
        </authorList>
    </citation>
    <scope>NUCLEOTIDE SEQUENCE [LARGE SCALE GENOMIC DNA]</scope>
    <source>
        <strain evidence="4">SURF_17</strain>
    </source>
</reference>
<evidence type="ECO:0000256" key="1">
    <source>
        <dbReference type="ARBA" id="ARBA00000274"/>
    </source>
</evidence>
<feature type="compositionally biased region" description="Basic and acidic residues" evidence="3">
    <location>
        <begin position="18"/>
        <end position="30"/>
    </location>
</feature>
<comment type="caution">
    <text evidence="4">The sequence shown here is derived from an EMBL/GenBank/DDBJ whole genome shotgun (WGS) entry which is preliminary data.</text>
</comment>
<feature type="region of interest" description="Disordered" evidence="3">
    <location>
        <begin position="1"/>
        <end position="30"/>
    </location>
</feature>
<dbReference type="InterPro" id="IPR052341">
    <property type="entry name" value="LOG_family_nucleotidases"/>
</dbReference>
<accession>A0A419EXV4</accession>
<dbReference type="NCBIfam" id="TIGR00730">
    <property type="entry name" value="Rossman fold protein, TIGR00730 family"/>
    <property type="match status" value="1"/>
</dbReference>
<sequence length="235" mass="26226">MPKSNRPKGNSSDWLASHGRDDKEFLKGSRKRPEELASAARIFLEFVRGFQALGTIGQCVTVFGSARFTSKNPYYKLARQLGKRLAQEGFTVMTGGGPGVMEAANRGAKEARGLSIGCNIELPAEQKLNPYLDRFVEFEHFFVRKVMLVKYSRAFVLMPGGFGTLDEAFETLTLMQTDKIESFPVVAMGKKFWRPLRDAIRSTLVAEGTIQASDLNLVHLTDSVEEAIDIIKRRT</sequence>
<keyword evidence="2" id="KW-0378">Hydrolase</keyword>
<comment type="similarity">
    <text evidence="2">Belongs to the LOG family.</text>
</comment>
<organism evidence="4 5">
    <name type="scientific">Candidatus Abyssobacteria bacterium SURF_17</name>
    <dbReference type="NCBI Taxonomy" id="2093361"/>
    <lineage>
        <taxon>Bacteria</taxon>
        <taxon>Pseudomonadati</taxon>
        <taxon>Candidatus Hydrogenedentota</taxon>
        <taxon>Candidatus Abyssobacteria</taxon>
    </lineage>
</organism>
<gene>
    <name evidence="4" type="ORF">C4532_10200</name>
</gene>
<protein>
    <recommendedName>
        <fullName evidence="2">Cytokinin riboside 5'-monophosphate phosphoribohydrolase</fullName>
        <ecNumber evidence="2">3.2.2.n1</ecNumber>
    </recommendedName>
</protein>
<dbReference type="Pfam" id="PF03641">
    <property type="entry name" value="Lysine_decarbox"/>
    <property type="match status" value="1"/>
</dbReference>
<dbReference type="EMBL" id="QZKI01000077">
    <property type="protein sequence ID" value="RJP69896.1"/>
    <property type="molecule type" value="Genomic_DNA"/>
</dbReference>
<dbReference type="GO" id="GO:0005829">
    <property type="term" value="C:cytosol"/>
    <property type="evidence" value="ECO:0007669"/>
    <property type="project" value="TreeGrafter"/>
</dbReference>
<dbReference type="EC" id="3.2.2.n1" evidence="2"/>
<dbReference type="Gene3D" id="3.40.50.450">
    <property type="match status" value="1"/>
</dbReference>
<comment type="catalytic activity">
    <reaction evidence="1">
        <text>AMP + H2O = D-ribose 5-phosphate + adenine</text>
        <dbReference type="Rhea" id="RHEA:20129"/>
        <dbReference type="ChEBI" id="CHEBI:15377"/>
        <dbReference type="ChEBI" id="CHEBI:16708"/>
        <dbReference type="ChEBI" id="CHEBI:78346"/>
        <dbReference type="ChEBI" id="CHEBI:456215"/>
        <dbReference type="EC" id="3.2.2.4"/>
    </reaction>
</comment>
<evidence type="ECO:0000256" key="3">
    <source>
        <dbReference type="SAM" id="MobiDB-lite"/>
    </source>
</evidence>
<dbReference type="PANTHER" id="PTHR43393:SF3">
    <property type="entry name" value="LYSINE DECARBOXYLASE-LIKE PROTEIN"/>
    <property type="match status" value="1"/>
</dbReference>
<dbReference type="GO" id="GO:0008714">
    <property type="term" value="F:AMP nucleosidase activity"/>
    <property type="evidence" value="ECO:0007669"/>
    <property type="project" value="UniProtKB-EC"/>
</dbReference>
<evidence type="ECO:0000256" key="2">
    <source>
        <dbReference type="RuleBase" id="RU363015"/>
    </source>
</evidence>
<keyword evidence="2" id="KW-0203">Cytokinin biosynthesis</keyword>
<dbReference type="PANTHER" id="PTHR43393">
    <property type="entry name" value="CYTOKININ RIBOSIDE 5'-MONOPHOSPHATE PHOSPHORIBOHYDROLASE"/>
    <property type="match status" value="1"/>
</dbReference>
<dbReference type="AlphaFoldDB" id="A0A419EXV4"/>
<dbReference type="Proteomes" id="UP000285961">
    <property type="component" value="Unassembled WGS sequence"/>
</dbReference>
<dbReference type="InterPro" id="IPR005269">
    <property type="entry name" value="LOG"/>
</dbReference>
<dbReference type="InterPro" id="IPR031100">
    <property type="entry name" value="LOG_fam"/>
</dbReference>
<evidence type="ECO:0000313" key="4">
    <source>
        <dbReference type="EMBL" id="RJP69896.1"/>
    </source>
</evidence>
<evidence type="ECO:0000313" key="5">
    <source>
        <dbReference type="Proteomes" id="UP000285961"/>
    </source>
</evidence>
<dbReference type="SUPFAM" id="SSF102405">
    <property type="entry name" value="MCP/YpsA-like"/>
    <property type="match status" value="1"/>
</dbReference>
<name>A0A419EXV4_9BACT</name>
<dbReference type="GO" id="GO:0009691">
    <property type="term" value="P:cytokinin biosynthetic process"/>
    <property type="evidence" value="ECO:0007669"/>
    <property type="project" value="UniProtKB-UniRule"/>
</dbReference>
<proteinExistence type="inferred from homology"/>